<dbReference type="AlphaFoldDB" id="A0A316EVG8"/>
<protein>
    <submittedName>
        <fullName evidence="3">Putative N-acetyltransferase YhbS</fullName>
    </submittedName>
</protein>
<dbReference type="InterPro" id="IPR000182">
    <property type="entry name" value="GNAT_dom"/>
</dbReference>
<dbReference type="PROSITE" id="PS51186">
    <property type="entry name" value="GNAT"/>
    <property type="match status" value="1"/>
</dbReference>
<dbReference type="Pfam" id="PF00583">
    <property type="entry name" value="Acetyltransf_1"/>
    <property type="match status" value="1"/>
</dbReference>
<dbReference type="Proteomes" id="UP000245697">
    <property type="component" value="Unassembled WGS sequence"/>
</dbReference>
<sequence length="175" mass="18868">MSDLRHRESAPATVGGTRLRPIEDPDWPAITRLESGAYGPDGLTETPQALRSRAYPATSFVLDTGGRIGGYLLALPYPPRSFPDLNRPEGRAHRSPNLHLHDIVIDPDLRGCGWGRRLVGHLSTLARSQAYQRISLVSVGGTAGFWTVCGFGPHPDVALPGSYGPDAVYMSRAIG</sequence>
<dbReference type="RefSeq" id="WP_109601425.1">
    <property type="nucleotide sequence ID" value="NZ_BONA01000078.1"/>
</dbReference>
<evidence type="ECO:0000313" key="4">
    <source>
        <dbReference type="Proteomes" id="UP000245697"/>
    </source>
</evidence>
<dbReference type="SUPFAM" id="SSF55729">
    <property type="entry name" value="Acyl-CoA N-acyltransferases (Nat)"/>
    <property type="match status" value="1"/>
</dbReference>
<feature type="domain" description="N-acetyltransferase" evidence="2">
    <location>
        <begin position="17"/>
        <end position="175"/>
    </location>
</feature>
<feature type="region of interest" description="Disordered" evidence="1">
    <location>
        <begin position="1"/>
        <end position="21"/>
    </location>
</feature>
<gene>
    <name evidence="3" type="ORF">BC793_12584</name>
</gene>
<name>A0A316EVG8_9ACTN</name>
<reference evidence="3 4" key="1">
    <citation type="submission" date="2018-05" db="EMBL/GenBank/DDBJ databases">
        <title>Genomic Encyclopedia of Archaeal and Bacterial Type Strains, Phase II (KMG-II): from individual species to whole genera.</title>
        <authorList>
            <person name="Goeker M."/>
        </authorList>
    </citation>
    <scope>NUCLEOTIDE SEQUENCE [LARGE SCALE GENOMIC DNA]</scope>
    <source>
        <strain evidence="3 4">DSM 45184</strain>
    </source>
</reference>
<dbReference type="Gene3D" id="3.40.630.30">
    <property type="match status" value="1"/>
</dbReference>
<dbReference type="InterPro" id="IPR016181">
    <property type="entry name" value="Acyl_CoA_acyltransferase"/>
</dbReference>
<accession>A0A316EVG8</accession>
<comment type="caution">
    <text evidence="3">The sequence shown here is derived from an EMBL/GenBank/DDBJ whole genome shotgun (WGS) entry which is preliminary data.</text>
</comment>
<dbReference type="EMBL" id="QGGR01000025">
    <property type="protein sequence ID" value="PWK35883.1"/>
    <property type="molecule type" value="Genomic_DNA"/>
</dbReference>
<dbReference type="OrthoDB" id="3619482at2"/>
<keyword evidence="3" id="KW-0808">Transferase</keyword>
<keyword evidence="4" id="KW-1185">Reference proteome</keyword>
<proteinExistence type="predicted"/>
<dbReference type="CDD" id="cd04301">
    <property type="entry name" value="NAT_SF"/>
    <property type="match status" value="1"/>
</dbReference>
<evidence type="ECO:0000259" key="2">
    <source>
        <dbReference type="PROSITE" id="PS51186"/>
    </source>
</evidence>
<dbReference type="GO" id="GO:0016747">
    <property type="term" value="F:acyltransferase activity, transferring groups other than amino-acyl groups"/>
    <property type="evidence" value="ECO:0007669"/>
    <property type="project" value="InterPro"/>
</dbReference>
<organism evidence="3 4">
    <name type="scientific">Actinoplanes xinjiangensis</name>
    <dbReference type="NCBI Taxonomy" id="512350"/>
    <lineage>
        <taxon>Bacteria</taxon>
        <taxon>Bacillati</taxon>
        <taxon>Actinomycetota</taxon>
        <taxon>Actinomycetes</taxon>
        <taxon>Micromonosporales</taxon>
        <taxon>Micromonosporaceae</taxon>
        <taxon>Actinoplanes</taxon>
    </lineage>
</organism>
<evidence type="ECO:0000313" key="3">
    <source>
        <dbReference type="EMBL" id="PWK35883.1"/>
    </source>
</evidence>
<evidence type="ECO:0000256" key="1">
    <source>
        <dbReference type="SAM" id="MobiDB-lite"/>
    </source>
</evidence>